<dbReference type="InterPro" id="IPR009000">
    <property type="entry name" value="Transl_B-barrel_sf"/>
</dbReference>
<dbReference type="FunFam" id="3.40.50.300:FF:000029">
    <property type="entry name" value="Elongation factor G"/>
    <property type="match status" value="1"/>
</dbReference>
<keyword evidence="3 8" id="KW-0547">Nucleotide-binding</keyword>
<dbReference type="Proteomes" id="UP001431776">
    <property type="component" value="Unassembled WGS sequence"/>
</dbReference>
<evidence type="ECO:0000256" key="1">
    <source>
        <dbReference type="ARBA" id="ARBA00005870"/>
    </source>
</evidence>
<comment type="caution">
    <text evidence="10">The sequence shown here is derived from an EMBL/GenBank/DDBJ whole genome shotgun (WGS) entry which is preliminary data.</text>
</comment>
<dbReference type="EMBL" id="JASCXX010000008">
    <property type="protein sequence ID" value="MDI6449066.1"/>
    <property type="molecule type" value="Genomic_DNA"/>
</dbReference>
<dbReference type="InterPro" id="IPR047872">
    <property type="entry name" value="EFG_IV"/>
</dbReference>
<dbReference type="PANTHER" id="PTHR43636:SF2">
    <property type="entry name" value="ELONGATION FACTOR G, MITOCHONDRIAL"/>
    <property type="match status" value="1"/>
</dbReference>
<evidence type="ECO:0000313" key="10">
    <source>
        <dbReference type="EMBL" id="MDI6449066.1"/>
    </source>
</evidence>
<dbReference type="PANTHER" id="PTHR43636">
    <property type="entry name" value="ELONGATION FACTOR G, MITOCHONDRIAL"/>
    <property type="match status" value="1"/>
</dbReference>
<organism evidence="10 11">
    <name type="scientific">Anaerobaca lacustris</name>
    <dbReference type="NCBI Taxonomy" id="3044600"/>
    <lineage>
        <taxon>Bacteria</taxon>
        <taxon>Pseudomonadati</taxon>
        <taxon>Planctomycetota</taxon>
        <taxon>Phycisphaerae</taxon>
        <taxon>Sedimentisphaerales</taxon>
        <taxon>Anaerobacaceae</taxon>
        <taxon>Anaerobaca</taxon>
    </lineage>
</organism>
<dbReference type="GO" id="GO:0003746">
    <property type="term" value="F:translation elongation factor activity"/>
    <property type="evidence" value="ECO:0007669"/>
    <property type="project" value="UniProtKB-UniRule"/>
</dbReference>
<dbReference type="InterPro" id="IPR009022">
    <property type="entry name" value="EFG_III"/>
</dbReference>
<dbReference type="FunFam" id="3.30.230.10:FF:000003">
    <property type="entry name" value="Elongation factor G"/>
    <property type="match status" value="1"/>
</dbReference>
<keyword evidence="8" id="KW-0963">Cytoplasm</keyword>
<reference evidence="10" key="1">
    <citation type="submission" date="2023-05" db="EMBL/GenBank/DDBJ databases">
        <title>Anaerotaeda fermentans gen. nov., sp. nov., a novel anaerobic planctomycete of the new family within the order Sedimentisphaerales isolated from Taman Peninsula, Russia.</title>
        <authorList>
            <person name="Khomyakova M.A."/>
            <person name="Merkel A.Y."/>
            <person name="Slobodkin A.I."/>
        </authorList>
    </citation>
    <scope>NUCLEOTIDE SEQUENCE</scope>
    <source>
        <strain evidence="10">M17dextr</strain>
    </source>
</reference>
<dbReference type="FunFam" id="2.40.30.10:FF:000022">
    <property type="entry name" value="Elongation factor G, mitochondrial"/>
    <property type="match status" value="1"/>
</dbReference>
<dbReference type="Gene3D" id="3.30.230.10">
    <property type="match status" value="1"/>
</dbReference>
<proteinExistence type="inferred from homology"/>
<comment type="similarity">
    <text evidence="1 8">Belongs to the TRAFAC class translation factor GTPase superfamily. Classic translation factor GTPase family. EF-G/EF-2 subfamily.</text>
</comment>
<dbReference type="SMART" id="SM00838">
    <property type="entry name" value="EFG_C"/>
    <property type="match status" value="1"/>
</dbReference>
<dbReference type="GO" id="GO:0005525">
    <property type="term" value="F:GTP binding"/>
    <property type="evidence" value="ECO:0007669"/>
    <property type="project" value="UniProtKB-UniRule"/>
</dbReference>
<dbReference type="SMART" id="SM00889">
    <property type="entry name" value="EFG_IV"/>
    <property type="match status" value="1"/>
</dbReference>
<dbReference type="SUPFAM" id="SSF50447">
    <property type="entry name" value="Translation proteins"/>
    <property type="match status" value="1"/>
</dbReference>
<dbReference type="InterPro" id="IPR014721">
    <property type="entry name" value="Ribsml_uS5_D2-typ_fold_subgr"/>
</dbReference>
<dbReference type="InterPro" id="IPR031157">
    <property type="entry name" value="G_TR_CS"/>
</dbReference>
<dbReference type="NCBIfam" id="TIGR00484">
    <property type="entry name" value="EF-G"/>
    <property type="match status" value="1"/>
</dbReference>
<dbReference type="Gene3D" id="3.40.50.300">
    <property type="entry name" value="P-loop containing nucleotide triphosphate hydrolases"/>
    <property type="match status" value="1"/>
</dbReference>
<dbReference type="GO" id="GO:0003924">
    <property type="term" value="F:GTPase activity"/>
    <property type="evidence" value="ECO:0007669"/>
    <property type="project" value="InterPro"/>
</dbReference>
<dbReference type="PROSITE" id="PS00301">
    <property type="entry name" value="G_TR_1"/>
    <property type="match status" value="1"/>
</dbReference>
<dbReference type="Pfam" id="PF22042">
    <property type="entry name" value="EF-G_D2"/>
    <property type="match status" value="1"/>
</dbReference>
<dbReference type="GO" id="GO:0005737">
    <property type="term" value="C:cytoplasm"/>
    <property type="evidence" value="ECO:0007669"/>
    <property type="project" value="UniProtKB-SubCell"/>
</dbReference>
<dbReference type="HAMAP" id="MF_00054_B">
    <property type="entry name" value="EF_G_EF_2_B"/>
    <property type="match status" value="1"/>
</dbReference>
<evidence type="ECO:0000256" key="2">
    <source>
        <dbReference type="ARBA" id="ARBA00017872"/>
    </source>
</evidence>
<dbReference type="CDD" id="cd01886">
    <property type="entry name" value="EF-G"/>
    <property type="match status" value="1"/>
</dbReference>
<evidence type="ECO:0000256" key="5">
    <source>
        <dbReference type="ARBA" id="ARBA00022917"/>
    </source>
</evidence>
<feature type="binding site" evidence="8">
    <location>
        <begin position="135"/>
        <end position="138"/>
    </location>
    <ligand>
        <name>GTP</name>
        <dbReference type="ChEBI" id="CHEBI:37565"/>
    </ligand>
</feature>
<keyword evidence="11" id="KW-1185">Reference proteome</keyword>
<evidence type="ECO:0000256" key="4">
    <source>
        <dbReference type="ARBA" id="ARBA00022768"/>
    </source>
</evidence>
<dbReference type="SUPFAM" id="SSF54980">
    <property type="entry name" value="EF-G C-terminal domain-like"/>
    <property type="match status" value="2"/>
</dbReference>
<feature type="binding site" evidence="8">
    <location>
        <begin position="14"/>
        <end position="21"/>
    </location>
    <ligand>
        <name>GTP</name>
        <dbReference type="ChEBI" id="CHEBI:37565"/>
    </ligand>
</feature>
<evidence type="ECO:0000256" key="7">
    <source>
        <dbReference type="ARBA" id="ARBA00024731"/>
    </source>
</evidence>
<dbReference type="InterPro" id="IPR041095">
    <property type="entry name" value="EFG_II"/>
</dbReference>
<keyword evidence="5 8" id="KW-0648">Protein biosynthesis</keyword>
<dbReference type="InterPro" id="IPR004540">
    <property type="entry name" value="Transl_elong_EFG/EF2"/>
</dbReference>
<accession>A0AAW6TYW0</accession>
<keyword evidence="4 8" id="KW-0251">Elongation factor</keyword>
<dbReference type="InterPro" id="IPR005225">
    <property type="entry name" value="Small_GTP-bd"/>
</dbReference>
<dbReference type="InterPro" id="IPR053905">
    <property type="entry name" value="EF-G-like_DII"/>
</dbReference>
<dbReference type="Gene3D" id="2.40.30.10">
    <property type="entry name" value="Translation factors"/>
    <property type="match status" value="1"/>
</dbReference>
<dbReference type="Pfam" id="PF14492">
    <property type="entry name" value="EFG_III"/>
    <property type="match status" value="1"/>
</dbReference>
<dbReference type="CDD" id="cd01434">
    <property type="entry name" value="EFG_mtEFG1_IV"/>
    <property type="match status" value="1"/>
</dbReference>
<evidence type="ECO:0000259" key="9">
    <source>
        <dbReference type="PROSITE" id="PS51722"/>
    </source>
</evidence>
<dbReference type="Pfam" id="PF00679">
    <property type="entry name" value="EFG_C"/>
    <property type="match status" value="1"/>
</dbReference>
<keyword evidence="6 8" id="KW-0342">GTP-binding</keyword>
<dbReference type="SUPFAM" id="SSF54211">
    <property type="entry name" value="Ribosomal protein S5 domain 2-like"/>
    <property type="match status" value="1"/>
</dbReference>
<dbReference type="InterPro" id="IPR027417">
    <property type="entry name" value="P-loop_NTPase"/>
</dbReference>
<dbReference type="InterPro" id="IPR020568">
    <property type="entry name" value="Ribosomal_Su5_D2-typ_SF"/>
</dbReference>
<dbReference type="CDD" id="cd16262">
    <property type="entry name" value="EFG_III"/>
    <property type="match status" value="1"/>
</dbReference>
<dbReference type="NCBIfam" id="TIGR00231">
    <property type="entry name" value="small_GTP"/>
    <property type="match status" value="1"/>
</dbReference>
<dbReference type="Gene3D" id="3.30.70.240">
    <property type="match status" value="1"/>
</dbReference>
<dbReference type="CDD" id="cd03713">
    <property type="entry name" value="EFG_mtEFG_C"/>
    <property type="match status" value="1"/>
</dbReference>
<dbReference type="PRINTS" id="PR00315">
    <property type="entry name" value="ELONGATNFCT"/>
</dbReference>
<dbReference type="AlphaFoldDB" id="A0AAW6TYW0"/>
<dbReference type="InterPro" id="IPR000640">
    <property type="entry name" value="EFG_V-like"/>
</dbReference>
<dbReference type="PROSITE" id="PS51722">
    <property type="entry name" value="G_TR_2"/>
    <property type="match status" value="1"/>
</dbReference>
<evidence type="ECO:0000256" key="8">
    <source>
        <dbReference type="HAMAP-Rule" id="MF_00054"/>
    </source>
</evidence>
<dbReference type="NCBIfam" id="NF009381">
    <property type="entry name" value="PRK12740.1-5"/>
    <property type="match status" value="1"/>
</dbReference>
<evidence type="ECO:0000256" key="3">
    <source>
        <dbReference type="ARBA" id="ARBA00022741"/>
    </source>
</evidence>
<dbReference type="InterPro" id="IPR035647">
    <property type="entry name" value="EFG_III/V"/>
</dbReference>
<dbReference type="RefSeq" id="WP_349244474.1">
    <property type="nucleotide sequence ID" value="NZ_JASCXX010000008.1"/>
</dbReference>
<gene>
    <name evidence="8 10" type="primary">fusA</name>
    <name evidence="10" type="ORF">QJ522_08425</name>
</gene>
<protein>
    <recommendedName>
        <fullName evidence="2 8">Elongation factor G</fullName>
        <shortName evidence="8">EF-G</shortName>
    </recommendedName>
</protein>
<comment type="subcellular location">
    <subcellularLocation>
        <location evidence="8">Cytoplasm</location>
    </subcellularLocation>
</comment>
<evidence type="ECO:0000256" key="6">
    <source>
        <dbReference type="ARBA" id="ARBA00023134"/>
    </source>
</evidence>
<dbReference type="Gene3D" id="3.30.70.870">
    <property type="entry name" value="Elongation Factor G (Translational Gtpase), domain 3"/>
    <property type="match status" value="1"/>
</dbReference>
<name>A0AAW6TYW0_9BACT</name>
<comment type="function">
    <text evidence="7 8">Catalyzes the GTP-dependent ribosomal translocation step during translation elongation. During this step, the ribosome changes from the pre-translocational (PRE) to the post-translocational (POST) state as the newly formed A-site-bound peptidyl-tRNA and P-site-bound deacylated tRNA move to the P and E sites, respectively. Catalyzes the coordinated movement of the two tRNA molecules, the mRNA and conformational changes in the ribosome.</text>
</comment>
<sequence length="699" mass="77280">MEKISRIRNIGISAHIDSGKTTLSERILFYAGRIHRMQEVHTGQGGGATMDFMDLERERGITITSAATQVAWQDKSINLIDTPGHVDFTVEVERSLRVLDGAIMILCAVGGVQSQSITVDQQMKRYRVPRIAFVNKMDRTGADPDRVRQDLTGKLGLNVVPIQLHMGSGDDFKGVIDLIAMEAITFAGKDGEKVVRGPIPEAYVQAADKARHDMLEALSMYNDCLLEMLLENQPVGESLIRRVIREATINRDIVPMMMGSAFKNKGVQPLLDAVCDYLPSPLDRSYFARDHDNEGTETPLPSDPDAPLVAMVFKIADESFGQLSYVRVYQGRLAKGQQYRNARTSRVLRVGRIVRMHANDREDITDAGPGDIIALLAVDCASGDTICGEGVNYSLESIFVADPVISLSITPASSADQERMAKALSRFMKEDPTFRVSTDPETAETVIAGMGELHLDVYIERMRREFKAHVTVGAPNVSYREAPTVEAEFNYRHKKQTGGSGQFAHVVGRLIPLGPDADATYEFEDNITSGRIPGEYIPAVNKGFQAAMKKGPLAGYEIVGCKMCLDDGSFHAVDSSEMAFRIAGRDAFIEAFRKSKPCLQEPIMTVEVETPTEFQGPIVGDLNSRRGIIMETTARDTYTVIRAEVPLANMFGYATVVRGLSRGMATFSMEMCRYAQVPTRLAEEIINQRREKNQQTARK</sequence>
<dbReference type="InterPro" id="IPR005517">
    <property type="entry name" value="Transl_elong_EFG/EF2_IV"/>
</dbReference>
<dbReference type="Pfam" id="PF00009">
    <property type="entry name" value="GTP_EFTU"/>
    <property type="match status" value="1"/>
</dbReference>
<feature type="domain" description="Tr-type G" evidence="9">
    <location>
        <begin position="5"/>
        <end position="282"/>
    </location>
</feature>
<feature type="binding site" evidence="8">
    <location>
        <begin position="81"/>
        <end position="85"/>
    </location>
    <ligand>
        <name>GTP</name>
        <dbReference type="ChEBI" id="CHEBI:37565"/>
    </ligand>
</feature>
<dbReference type="InterPro" id="IPR035649">
    <property type="entry name" value="EFG_V"/>
</dbReference>
<dbReference type="FunFam" id="3.30.70.870:FF:000001">
    <property type="entry name" value="Elongation factor G"/>
    <property type="match status" value="1"/>
</dbReference>
<dbReference type="SUPFAM" id="SSF52540">
    <property type="entry name" value="P-loop containing nucleoside triphosphate hydrolases"/>
    <property type="match status" value="1"/>
</dbReference>
<dbReference type="Pfam" id="PF03764">
    <property type="entry name" value="EFG_IV"/>
    <property type="match status" value="1"/>
</dbReference>
<dbReference type="FunFam" id="3.30.70.240:FF:000001">
    <property type="entry name" value="Elongation factor G"/>
    <property type="match status" value="1"/>
</dbReference>
<evidence type="ECO:0000313" key="11">
    <source>
        <dbReference type="Proteomes" id="UP001431776"/>
    </source>
</evidence>
<dbReference type="InterPro" id="IPR000795">
    <property type="entry name" value="T_Tr_GTP-bd_dom"/>
</dbReference>